<reference evidence="2" key="1">
    <citation type="journal article" date="2014" name="Front. Microbiol.">
        <title>High frequency of phylogenetically diverse reductive dehalogenase-homologous genes in deep subseafloor sedimentary metagenomes.</title>
        <authorList>
            <person name="Kawai M."/>
            <person name="Futagami T."/>
            <person name="Toyoda A."/>
            <person name="Takaki Y."/>
            <person name="Nishi S."/>
            <person name="Hori S."/>
            <person name="Arai W."/>
            <person name="Tsubouchi T."/>
            <person name="Morono Y."/>
            <person name="Uchiyama I."/>
            <person name="Ito T."/>
            <person name="Fujiyama A."/>
            <person name="Inagaki F."/>
            <person name="Takami H."/>
        </authorList>
    </citation>
    <scope>NUCLEOTIDE SEQUENCE</scope>
    <source>
        <strain evidence="2">Expedition CK06-06</strain>
    </source>
</reference>
<sequence>PENLKEEIAKREDHLKKFKRELETANLVNKSVRTELLKVEIRKTERAIKYLKQKAIIMEEEKRNQSKISRDIGREYYKNSILLNAKQGYLPPGADELYYEICRMRMRFR</sequence>
<gene>
    <name evidence="2" type="ORF">S12H4_61660</name>
</gene>
<comment type="caution">
    <text evidence="2">The sequence shown here is derived from an EMBL/GenBank/DDBJ whole genome shotgun (WGS) entry which is preliminary data.</text>
</comment>
<protein>
    <submittedName>
        <fullName evidence="2">Uncharacterized protein</fullName>
    </submittedName>
</protein>
<accession>X1UWU4</accession>
<evidence type="ECO:0000256" key="1">
    <source>
        <dbReference type="SAM" id="Coils"/>
    </source>
</evidence>
<keyword evidence="1" id="KW-0175">Coiled coil</keyword>
<evidence type="ECO:0000313" key="2">
    <source>
        <dbReference type="EMBL" id="GAJ21944.1"/>
    </source>
</evidence>
<name>X1UWU4_9ZZZZ</name>
<dbReference type="EMBL" id="BARW01041019">
    <property type="protein sequence ID" value="GAJ21944.1"/>
    <property type="molecule type" value="Genomic_DNA"/>
</dbReference>
<organism evidence="2">
    <name type="scientific">marine sediment metagenome</name>
    <dbReference type="NCBI Taxonomy" id="412755"/>
    <lineage>
        <taxon>unclassified sequences</taxon>
        <taxon>metagenomes</taxon>
        <taxon>ecological metagenomes</taxon>
    </lineage>
</organism>
<feature type="non-terminal residue" evidence="2">
    <location>
        <position position="1"/>
    </location>
</feature>
<dbReference type="AlphaFoldDB" id="X1UWU4"/>
<feature type="coiled-coil region" evidence="1">
    <location>
        <begin position="15"/>
        <end position="61"/>
    </location>
</feature>
<feature type="non-terminal residue" evidence="2">
    <location>
        <position position="109"/>
    </location>
</feature>
<proteinExistence type="predicted"/>